<accession>A0A7J0BLD4</accession>
<reference evidence="2 3" key="1">
    <citation type="submission" date="2020-05" db="EMBL/GenBank/DDBJ databases">
        <title>Draft genome sequence of Desulfovibrio sp. strain HN2T.</title>
        <authorList>
            <person name="Ueno A."/>
            <person name="Tamazawa S."/>
            <person name="Tamamura S."/>
            <person name="Murakami T."/>
            <person name="Kiyama T."/>
            <person name="Inomata H."/>
            <person name="Amano Y."/>
            <person name="Miyakawa K."/>
            <person name="Tamaki H."/>
            <person name="Naganuma T."/>
            <person name="Kaneko K."/>
        </authorList>
    </citation>
    <scope>NUCLEOTIDE SEQUENCE [LARGE SCALE GENOMIC DNA]</scope>
    <source>
        <strain evidence="2 3">HN2</strain>
    </source>
</reference>
<dbReference type="Gene3D" id="3.40.1350.10">
    <property type="match status" value="1"/>
</dbReference>
<evidence type="ECO:0000313" key="3">
    <source>
        <dbReference type="Proteomes" id="UP000503840"/>
    </source>
</evidence>
<feature type="domain" description="DUF4268" evidence="1">
    <location>
        <begin position="228"/>
        <end position="361"/>
    </location>
</feature>
<sequence>MFRVNRASNRMEPLKETSFQELGCTERANLQEWLENAPAAFGEDLLIIQKEFDGFSDTRERLDLLALDKQGNLVIIENKLDDSGRDVVWQALKYASYCSTLTASQIVGIYQQYIDSFDSGYSAEELICSFLGLDDLEDGEINKGKQQRIFLVAARFRKEVTSTVLWLMSYGVSLQCYKATPYVDGDSMFLKFDLIIPVPETKEMIISMSVKDAEEKIAQSSLATRHVIRKDFWEALLSRMSDAGYARFQNISPSKTNWICAGSGVRGVPYVLVFGKKEVRVEITPDTGDGVLNKFIYDALLSGRAEIEKVFGESLSWERLDGKKMSRIKCSLACDGYNRNNWESLMDWMLDRAQRMEKAFDAPLKKAQKAFRAKEIVQGEPSQK</sequence>
<dbReference type="EMBL" id="BLVO01000016">
    <property type="protein sequence ID" value="GFM34553.1"/>
    <property type="molecule type" value="Genomic_DNA"/>
</dbReference>
<dbReference type="AlphaFoldDB" id="A0A7J0BLD4"/>
<dbReference type="GO" id="GO:0003676">
    <property type="term" value="F:nucleic acid binding"/>
    <property type="evidence" value="ECO:0007669"/>
    <property type="project" value="InterPro"/>
</dbReference>
<dbReference type="InterPro" id="IPR011856">
    <property type="entry name" value="tRNA_endonuc-like_dom_sf"/>
</dbReference>
<dbReference type="Pfam" id="PF14088">
    <property type="entry name" value="DUF4268"/>
    <property type="match status" value="1"/>
</dbReference>
<evidence type="ECO:0000259" key="1">
    <source>
        <dbReference type="Pfam" id="PF14088"/>
    </source>
</evidence>
<keyword evidence="3" id="KW-1185">Reference proteome</keyword>
<comment type="caution">
    <text evidence="2">The sequence shown here is derived from an EMBL/GenBank/DDBJ whole genome shotgun (WGS) entry which is preliminary data.</text>
</comment>
<protein>
    <recommendedName>
        <fullName evidence="1">DUF4268 domain-containing protein</fullName>
    </recommendedName>
</protein>
<dbReference type="InterPro" id="IPR025364">
    <property type="entry name" value="DUF4268"/>
</dbReference>
<evidence type="ECO:0000313" key="2">
    <source>
        <dbReference type="EMBL" id="GFM34553.1"/>
    </source>
</evidence>
<name>A0A7J0BLD4_9BACT</name>
<gene>
    <name evidence="2" type="ORF">DSM101010T_29180</name>
</gene>
<dbReference type="RefSeq" id="WP_174406237.1">
    <property type="nucleotide sequence ID" value="NZ_BLVO01000016.1"/>
</dbReference>
<organism evidence="2 3">
    <name type="scientific">Desulfovibrio subterraneus</name>
    <dbReference type="NCBI Taxonomy" id="2718620"/>
    <lineage>
        <taxon>Bacteria</taxon>
        <taxon>Pseudomonadati</taxon>
        <taxon>Thermodesulfobacteriota</taxon>
        <taxon>Desulfovibrionia</taxon>
        <taxon>Desulfovibrionales</taxon>
        <taxon>Desulfovibrionaceae</taxon>
        <taxon>Desulfovibrio</taxon>
    </lineage>
</organism>
<proteinExistence type="predicted"/>
<dbReference type="Proteomes" id="UP000503840">
    <property type="component" value="Unassembled WGS sequence"/>
</dbReference>